<evidence type="ECO:0000256" key="2">
    <source>
        <dbReference type="ARBA" id="ARBA00022737"/>
    </source>
</evidence>
<dbReference type="CDD" id="cd12015">
    <property type="entry name" value="SH3_Tks_1"/>
    <property type="match status" value="1"/>
</dbReference>
<evidence type="ECO:0000259" key="4">
    <source>
        <dbReference type="PROSITE" id="PS50002"/>
    </source>
</evidence>
<dbReference type="Proteomes" id="UP000001593">
    <property type="component" value="Unassembled WGS sequence"/>
</dbReference>
<keyword evidence="1 3" id="KW-0728">SH3 domain</keyword>
<feature type="non-terminal residue" evidence="5">
    <location>
        <position position="127"/>
    </location>
</feature>
<sequence length="127" mass="14756">EPILLEQYVVITDYKKTQQKDLNLRAGNVVDVIQKNEHGWWFVDLDGELGWVPASYLEPRDGTSEFDDPEHVIYYVIGEYNKDDDSEVSLKEGETVEVLEQSEDGWWLVRTQNFSVGWAPSNYLDKN</sequence>
<keyword evidence="2" id="KW-0677">Repeat</keyword>
<dbReference type="PhylomeDB" id="A7SAF2"/>
<dbReference type="PANTHER" id="PTHR15706:SF2">
    <property type="entry name" value="SH3 AND PX DOMAIN-CONTAINING PROTEIN 2A"/>
    <property type="match status" value="1"/>
</dbReference>
<feature type="non-terminal residue" evidence="5">
    <location>
        <position position="1"/>
    </location>
</feature>
<feature type="domain" description="SH3" evidence="4">
    <location>
        <begin position="69"/>
        <end position="127"/>
    </location>
</feature>
<dbReference type="PANTHER" id="PTHR15706">
    <property type="entry name" value="SH3 MULTIPLE DOMAIN"/>
    <property type="match status" value="1"/>
</dbReference>
<dbReference type="PROSITE" id="PS50002">
    <property type="entry name" value="SH3"/>
    <property type="match status" value="2"/>
</dbReference>
<keyword evidence="6" id="KW-1185">Reference proteome</keyword>
<evidence type="ECO:0000256" key="1">
    <source>
        <dbReference type="ARBA" id="ARBA00022443"/>
    </source>
</evidence>
<gene>
    <name evidence="5" type="ORF">NEMVEDRAFT_v1g25426</name>
</gene>
<protein>
    <recommendedName>
        <fullName evidence="4">SH3 domain-containing protein</fullName>
    </recommendedName>
</protein>
<dbReference type="AlphaFoldDB" id="A7SAF2"/>
<dbReference type="SUPFAM" id="SSF50044">
    <property type="entry name" value="SH3-domain"/>
    <property type="match status" value="2"/>
</dbReference>
<evidence type="ECO:0000313" key="5">
    <source>
        <dbReference type="EMBL" id="EDO39299.1"/>
    </source>
</evidence>
<dbReference type="OMA" id="QYVVITD"/>
<dbReference type="InParanoid" id="A7SAF2"/>
<evidence type="ECO:0000256" key="3">
    <source>
        <dbReference type="PROSITE-ProRule" id="PRU00192"/>
    </source>
</evidence>
<reference evidence="5 6" key="1">
    <citation type="journal article" date="2007" name="Science">
        <title>Sea anemone genome reveals ancestral eumetazoan gene repertoire and genomic organization.</title>
        <authorList>
            <person name="Putnam N.H."/>
            <person name="Srivastava M."/>
            <person name="Hellsten U."/>
            <person name="Dirks B."/>
            <person name="Chapman J."/>
            <person name="Salamov A."/>
            <person name="Terry A."/>
            <person name="Shapiro H."/>
            <person name="Lindquist E."/>
            <person name="Kapitonov V.V."/>
            <person name="Jurka J."/>
            <person name="Genikhovich G."/>
            <person name="Grigoriev I.V."/>
            <person name="Lucas S.M."/>
            <person name="Steele R.E."/>
            <person name="Finnerty J.R."/>
            <person name="Technau U."/>
            <person name="Martindale M.Q."/>
            <person name="Rokhsar D.S."/>
        </authorList>
    </citation>
    <scope>NUCLEOTIDE SEQUENCE [LARGE SCALE GENOMIC DNA]</scope>
    <source>
        <strain evidence="6">CH2 X CH6</strain>
    </source>
</reference>
<dbReference type="Pfam" id="PF00018">
    <property type="entry name" value="SH3_1"/>
    <property type="match status" value="2"/>
</dbReference>
<dbReference type="InterPro" id="IPR051228">
    <property type="entry name" value="NADPH_Oxidase/PX-Domain"/>
</dbReference>
<dbReference type="eggNOG" id="KOG4773">
    <property type="taxonomic scope" value="Eukaryota"/>
</dbReference>
<dbReference type="EMBL" id="DS469609">
    <property type="protein sequence ID" value="EDO39299.1"/>
    <property type="molecule type" value="Genomic_DNA"/>
</dbReference>
<dbReference type="Gene3D" id="2.30.30.40">
    <property type="entry name" value="SH3 Domains"/>
    <property type="match status" value="2"/>
</dbReference>
<dbReference type="HOGENOM" id="CLU_2090738_0_0_1"/>
<dbReference type="InterPro" id="IPR036028">
    <property type="entry name" value="SH3-like_dom_sf"/>
</dbReference>
<proteinExistence type="predicted"/>
<dbReference type="PRINTS" id="PR00452">
    <property type="entry name" value="SH3DOMAIN"/>
</dbReference>
<accession>A7SAF2</accession>
<dbReference type="STRING" id="45351.A7SAF2"/>
<dbReference type="CDD" id="cd11856">
    <property type="entry name" value="SH3_p47phox_like"/>
    <property type="match status" value="1"/>
</dbReference>
<dbReference type="InterPro" id="IPR001452">
    <property type="entry name" value="SH3_domain"/>
</dbReference>
<dbReference type="SMART" id="SM00326">
    <property type="entry name" value="SH3"/>
    <property type="match status" value="2"/>
</dbReference>
<feature type="domain" description="SH3" evidence="4">
    <location>
        <begin position="3"/>
        <end position="62"/>
    </location>
</feature>
<evidence type="ECO:0000313" key="6">
    <source>
        <dbReference type="Proteomes" id="UP000001593"/>
    </source>
</evidence>
<organism evidence="5 6">
    <name type="scientific">Nematostella vectensis</name>
    <name type="common">Starlet sea anemone</name>
    <dbReference type="NCBI Taxonomy" id="45351"/>
    <lineage>
        <taxon>Eukaryota</taxon>
        <taxon>Metazoa</taxon>
        <taxon>Cnidaria</taxon>
        <taxon>Anthozoa</taxon>
        <taxon>Hexacorallia</taxon>
        <taxon>Actiniaria</taxon>
        <taxon>Edwardsiidae</taxon>
        <taxon>Nematostella</taxon>
    </lineage>
</organism>
<name>A7SAF2_NEMVE</name>